<evidence type="ECO:0000313" key="3">
    <source>
        <dbReference type="EMBL" id="OLP81121.1"/>
    </source>
</evidence>
<sequence length="729" mass="81911">MFHDRLIAASLQLFIRVTYAWAQWTMPSSETPSIFMSDSSVEERPPPDRPAGPPPPIPVQAQQDLAHHVSTVVADAIGFQGSILCYLPWDLRHLKCLVVSIRAMRPHERRHPNVLEIRDAPSAEEADRAEAGDAEGDHVDAPESATEASMEAGVESTHGIEASSSGHGGTEGHPESLVNHTIRRMEAEGRSVMTSAEIAAIQADFDAASEEENTVTFDHLFGEESHADGGTGDGDDASETHNATDTRAASSGSTPQAKPRALGQKKRGTHLYSFQDFVTPWAGPAEKAEHGTEDASAKANLPDAHYSDMERRPRHHQLATFSFGTLSSQIDFIMCRMSGNLVLLKHSNTFETGFTKVYRKFIQQHLDLKLLLKRPRRRQNKAICIRNGHMMTPENELDWIVEAFGDRYGVGKWQTVDVTDEAMNLANASTTNPAYSPDDRRMANFDAEMDEFFGPVKDEVTGNENQDPNKISPFALSFGPNKRRRNPFEEQTHHHAHPATHHRGSRDPLLFNLAKTVIKQQEELRVLRQDTALILFFMPGRDTVLNHLYTTAFRFKAKQAEEPAWTLGQQPMRMVLAMALFKELVDRLNSTISSQEKLKRVTDQGWRDSTGWRYQVWNRSTRQLEADPQRTPIPDDQLLDHLATVLQCLKHPILTRFACTRRMAETMTSQATFKMDVALRSHSALTFWDEMQVLRGNSVFQLVGMGYKTESLGRGPAEQKLLDMMYGRK</sequence>
<dbReference type="Proteomes" id="UP000186817">
    <property type="component" value="Unassembled WGS sequence"/>
</dbReference>
<keyword evidence="4" id="KW-1185">Reference proteome</keyword>
<protein>
    <submittedName>
        <fullName evidence="3">Uncharacterized protein</fullName>
    </submittedName>
</protein>
<feature type="region of interest" description="Disordered" evidence="1">
    <location>
        <begin position="222"/>
        <end position="266"/>
    </location>
</feature>
<feature type="chain" id="PRO_5013249077" evidence="2">
    <location>
        <begin position="23"/>
        <end position="729"/>
    </location>
</feature>
<evidence type="ECO:0000256" key="1">
    <source>
        <dbReference type="SAM" id="MobiDB-lite"/>
    </source>
</evidence>
<feature type="region of interest" description="Disordered" evidence="1">
    <location>
        <begin position="113"/>
        <end position="175"/>
    </location>
</feature>
<evidence type="ECO:0000256" key="2">
    <source>
        <dbReference type="SAM" id="SignalP"/>
    </source>
</evidence>
<dbReference type="OrthoDB" id="10292876at2759"/>
<feature type="compositionally biased region" description="Basic residues" evidence="1">
    <location>
        <begin position="494"/>
        <end position="504"/>
    </location>
</feature>
<keyword evidence="2" id="KW-0732">Signal</keyword>
<reference evidence="3 4" key="1">
    <citation type="submission" date="2016-02" db="EMBL/GenBank/DDBJ databases">
        <title>Genome analysis of coral dinoflagellate symbionts highlights evolutionary adaptations to a symbiotic lifestyle.</title>
        <authorList>
            <person name="Aranda M."/>
            <person name="Li Y."/>
            <person name="Liew Y.J."/>
            <person name="Baumgarten S."/>
            <person name="Simakov O."/>
            <person name="Wilson M."/>
            <person name="Piel J."/>
            <person name="Ashoor H."/>
            <person name="Bougouffa S."/>
            <person name="Bajic V.B."/>
            <person name="Ryu T."/>
            <person name="Ravasi T."/>
            <person name="Bayer T."/>
            <person name="Micklem G."/>
            <person name="Kim H."/>
            <person name="Bhak J."/>
            <person name="Lajeunesse T.C."/>
            <person name="Voolstra C.R."/>
        </authorList>
    </citation>
    <scope>NUCLEOTIDE SEQUENCE [LARGE SCALE GENOMIC DNA]</scope>
    <source>
        <strain evidence="3 4">CCMP2467</strain>
    </source>
</reference>
<evidence type="ECO:0000313" key="4">
    <source>
        <dbReference type="Proteomes" id="UP000186817"/>
    </source>
</evidence>
<feature type="compositionally biased region" description="Polar residues" evidence="1">
    <location>
        <begin position="245"/>
        <end position="256"/>
    </location>
</feature>
<feature type="compositionally biased region" description="Pro residues" evidence="1">
    <location>
        <begin position="48"/>
        <end position="58"/>
    </location>
</feature>
<comment type="caution">
    <text evidence="3">The sequence shown here is derived from an EMBL/GenBank/DDBJ whole genome shotgun (WGS) entry which is preliminary data.</text>
</comment>
<feature type="region of interest" description="Disordered" evidence="1">
    <location>
        <begin position="460"/>
        <end position="506"/>
    </location>
</feature>
<feature type="region of interest" description="Disordered" evidence="1">
    <location>
        <begin position="33"/>
        <end position="58"/>
    </location>
</feature>
<dbReference type="EMBL" id="LSRX01001311">
    <property type="protein sequence ID" value="OLP81121.1"/>
    <property type="molecule type" value="Genomic_DNA"/>
</dbReference>
<accession>A0A1Q9CDX4</accession>
<gene>
    <name evidence="3" type="ORF">AK812_SmicGene38380</name>
</gene>
<dbReference type="AlphaFoldDB" id="A0A1Q9CDX4"/>
<organism evidence="3 4">
    <name type="scientific">Symbiodinium microadriaticum</name>
    <name type="common">Dinoflagellate</name>
    <name type="synonym">Zooxanthella microadriatica</name>
    <dbReference type="NCBI Taxonomy" id="2951"/>
    <lineage>
        <taxon>Eukaryota</taxon>
        <taxon>Sar</taxon>
        <taxon>Alveolata</taxon>
        <taxon>Dinophyceae</taxon>
        <taxon>Suessiales</taxon>
        <taxon>Symbiodiniaceae</taxon>
        <taxon>Symbiodinium</taxon>
    </lineage>
</organism>
<feature type="compositionally biased region" description="Basic and acidic residues" evidence="1">
    <location>
        <begin position="113"/>
        <end position="141"/>
    </location>
</feature>
<feature type="signal peptide" evidence="2">
    <location>
        <begin position="1"/>
        <end position="22"/>
    </location>
</feature>
<proteinExistence type="predicted"/>
<name>A0A1Q9CDX4_SYMMI</name>